<dbReference type="RefSeq" id="WP_290268357.1">
    <property type="nucleotide sequence ID" value="NZ_JAUFQP010000004.1"/>
</dbReference>
<sequence length="308" mass="36295">MLYRNTYRLKRLEKSDFPAVKKLFWEVFNKRVSLEYLENKYNTSYLGVEFICSIAYYNNIPVAFYGAIPQKFIKNGHEIYVAHACDSYTMPDHQRKGLHFQLAKFAYNIMVKNNIKFVYAFHSENTYFSTKKLEWKEHVPLQRFHITVKTLPFGKVLNKIGWNNFYALFFNQKVSQNAIEKLMQEKKSKHTQLFTPEFISYKNSFKKHYCIEIEGCVFWIKIEAIIHVGLSYAPSEIALQKAIKKLKRKAFLLGITELLFQVDPKSVIASQLKTIVNPKKSWLVGYLDFAPNINLNNFTFTYSDLDTF</sequence>
<accession>A0ABV5GXW2</accession>
<comment type="caution">
    <text evidence="2">The sequence shown here is derived from an EMBL/GenBank/DDBJ whole genome shotgun (WGS) entry which is preliminary data.</text>
</comment>
<reference evidence="2 3" key="1">
    <citation type="submission" date="2024-09" db="EMBL/GenBank/DDBJ databases">
        <authorList>
            <person name="Sun Q."/>
            <person name="Mori K."/>
        </authorList>
    </citation>
    <scope>NUCLEOTIDE SEQUENCE [LARGE SCALE GENOMIC DNA]</scope>
    <source>
        <strain evidence="2 3">CECT 8300</strain>
    </source>
</reference>
<dbReference type="EMBL" id="JBHMFA010000001">
    <property type="protein sequence ID" value="MFB9104051.1"/>
    <property type="molecule type" value="Genomic_DNA"/>
</dbReference>
<keyword evidence="3" id="KW-1185">Reference proteome</keyword>
<gene>
    <name evidence="2" type="ORF">ACFFU1_03995</name>
</gene>
<protein>
    <submittedName>
        <fullName evidence="2">GNAT family N-acetyltransferase</fullName>
        <ecNumber evidence="2">2.3.1.-</ecNumber>
    </submittedName>
</protein>
<evidence type="ECO:0000313" key="2">
    <source>
        <dbReference type="EMBL" id="MFB9104051.1"/>
    </source>
</evidence>
<dbReference type="Proteomes" id="UP001589590">
    <property type="component" value="Unassembled WGS sequence"/>
</dbReference>
<dbReference type="EC" id="2.3.1.-" evidence="2"/>
<proteinExistence type="predicted"/>
<dbReference type="Pfam" id="PF13527">
    <property type="entry name" value="Acetyltransf_9"/>
    <property type="match status" value="1"/>
</dbReference>
<evidence type="ECO:0000259" key="1">
    <source>
        <dbReference type="PROSITE" id="PS51186"/>
    </source>
</evidence>
<dbReference type="InterPro" id="IPR000182">
    <property type="entry name" value="GNAT_dom"/>
</dbReference>
<organism evidence="2 3">
    <name type="scientific">Algibacter miyuki</name>
    <dbReference type="NCBI Taxonomy" id="1306933"/>
    <lineage>
        <taxon>Bacteria</taxon>
        <taxon>Pseudomonadati</taxon>
        <taxon>Bacteroidota</taxon>
        <taxon>Flavobacteriia</taxon>
        <taxon>Flavobacteriales</taxon>
        <taxon>Flavobacteriaceae</taxon>
        <taxon>Algibacter</taxon>
    </lineage>
</organism>
<feature type="domain" description="N-acetyltransferase" evidence="1">
    <location>
        <begin position="7"/>
        <end position="175"/>
    </location>
</feature>
<dbReference type="InterPro" id="IPR016181">
    <property type="entry name" value="Acyl_CoA_acyltransferase"/>
</dbReference>
<keyword evidence="2" id="KW-0808">Transferase</keyword>
<evidence type="ECO:0000313" key="3">
    <source>
        <dbReference type="Proteomes" id="UP001589590"/>
    </source>
</evidence>
<name>A0ABV5GXW2_9FLAO</name>
<keyword evidence="2" id="KW-0012">Acyltransferase</keyword>
<dbReference type="GO" id="GO:0016746">
    <property type="term" value="F:acyltransferase activity"/>
    <property type="evidence" value="ECO:0007669"/>
    <property type="project" value="UniProtKB-KW"/>
</dbReference>
<dbReference type="Gene3D" id="3.40.630.30">
    <property type="match status" value="1"/>
</dbReference>
<dbReference type="PROSITE" id="PS51186">
    <property type="entry name" value="GNAT"/>
    <property type="match status" value="1"/>
</dbReference>
<dbReference type="SUPFAM" id="SSF55729">
    <property type="entry name" value="Acyl-CoA N-acyltransferases (Nat)"/>
    <property type="match status" value="1"/>
</dbReference>